<reference evidence="4 5" key="1">
    <citation type="submission" date="2019-08" db="EMBL/GenBank/DDBJ databases">
        <title>Draft genome sequences of two oriental melons (Cucumis melo L. var makuwa).</title>
        <authorList>
            <person name="Kwon S.-Y."/>
        </authorList>
    </citation>
    <scope>NUCLEOTIDE SEQUENCE [LARGE SCALE GENOMIC DNA]</scope>
    <source>
        <strain evidence="5">cv. Chang Bougi</strain>
        <strain evidence="4">cv. SW 3</strain>
        <tissue evidence="3">Leaf</tissue>
    </source>
</reference>
<dbReference type="AlphaFoldDB" id="A0A5D3DTV5"/>
<feature type="region of interest" description="Disordered" evidence="1">
    <location>
        <begin position="18"/>
        <end position="38"/>
    </location>
</feature>
<evidence type="ECO:0000313" key="2">
    <source>
        <dbReference type="EMBL" id="KAA0042170.1"/>
    </source>
</evidence>
<sequence>MPALLAEKKFWNEEEVENYKGTGDSHNPGTSSVLPQGPKNGINRKIVQVVLNKYVWDVPKVEGLENEQLNVLETVVRHRVDEHIKDDTLCRAKVDPIVVERPDVCHVTVNFIDDDDERSSSLQSGSKIMSFPNSFHETDMNLELDDAFNNVRGSSSVGHRCPSTHSHSHIEETSALSELRVEAIRIATRKDLYINRPMRGQAHLATYCSVQHSHYCVNTKHIFDHCPQVG</sequence>
<gene>
    <name evidence="3" type="ORF">E5676_scaffold124G00320</name>
    <name evidence="2" type="ORF">E6C27_scaffold67G006640</name>
</gene>
<organism evidence="3 5">
    <name type="scientific">Cucumis melo var. makuwa</name>
    <name type="common">Oriental melon</name>
    <dbReference type="NCBI Taxonomy" id="1194695"/>
    <lineage>
        <taxon>Eukaryota</taxon>
        <taxon>Viridiplantae</taxon>
        <taxon>Streptophyta</taxon>
        <taxon>Embryophyta</taxon>
        <taxon>Tracheophyta</taxon>
        <taxon>Spermatophyta</taxon>
        <taxon>Magnoliopsida</taxon>
        <taxon>eudicotyledons</taxon>
        <taxon>Gunneridae</taxon>
        <taxon>Pentapetalae</taxon>
        <taxon>rosids</taxon>
        <taxon>fabids</taxon>
        <taxon>Cucurbitales</taxon>
        <taxon>Cucurbitaceae</taxon>
        <taxon>Benincaseae</taxon>
        <taxon>Cucumis</taxon>
    </lineage>
</organism>
<comment type="caution">
    <text evidence="3">The sequence shown here is derived from an EMBL/GenBank/DDBJ whole genome shotgun (WGS) entry which is preliminary data.</text>
</comment>
<evidence type="ECO:0000313" key="5">
    <source>
        <dbReference type="Proteomes" id="UP000321947"/>
    </source>
</evidence>
<proteinExistence type="predicted"/>
<evidence type="ECO:0000313" key="3">
    <source>
        <dbReference type="EMBL" id="TYK26745.1"/>
    </source>
</evidence>
<protein>
    <submittedName>
        <fullName evidence="3">Uncharacterized protein</fullName>
    </submittedName>
</protein>
<dbReference type="EMBL" id="SSTE01016227">
    <property type="protein sequence ID" value="KAA0042170.1"/>
    <property type="molecule type" value="Genomic_DNA"/>
</dbReference>
<feature type="compositionally biased region" description="Polar residues" evidence="1">
    <location>
        <begin position="24"/>
        <end position="34"/>
    </location>
</feature>
<dbReference type="Proteomes" id="UP000321947">
    <property type="component" value="Unassembled WGS sequence"/>
</dbReference>
<name>A0A5D3DTV5_CUCMM</name>
<accession>A0A5D3DTV5</accession>
<dbReference type="Proteomes" id="UP000321393">
    <property type="component" value="Unassembled WGS sequence"/>
</dbReference>
<evidence type="ECO:0000313" key="4">
    <source>
        <dbReference type="Proteomes" id="UP000321393"/>
    </source>
</evidence>
<evidence type="ECO:0000256" key="1">
    <source>
        <dbReference type="SAM" id="MobiDB-lite"/>
    </source>
</evidence>
<dbReference type="EMBL" id="SSTD01003357">
    <property type="protein sequence ID" value="TYK26745.1"/>
    <property type="molecule type" value="Genomic_DNA"/>
</dbReference>